<name>A0A073IWE6_9RHOB</name>
<sequence length="223" mass="25169">MRQATSSNPGAVFRLVGNTELPEYPVSSSVRLDSHGFIAWEFRRYLNSDMRWNATHEVKGMWFDLAQMSHEQTPVGTLPDDHARLARMLVPFVDLMTFEALVERPYGVLHGWHPCVCDDGTVRLMHNTVTRVVLEALTRKELNAARTDSASARKRLDRLAVALAGVAPSIAMEPAQVYWVDAHIRDAMDREGNKRRTEAQLHGAIQACLEKVAAGFFRKSQRE</sequence>
<dbReference type="GeneID" id="68869775"/>
<reference evidence="1 2" key="1">
    <citation type="submission" date="2014-01" db="EMBL/GenBank/DDBJ databases">
        <title>Sulfitobacter sp. H3 (MCCC 1A00686) Genome Sequencing.</title>
        <authorList>
            <person name="Lai Q."/>
            <person name="Hong Z."/>
        </authorList>
    </citation>
    <scope>NUCLEOTIDE SEQUENCE [LARGE SCALE GENOMIC DNA]</scope>
    <source>
        <strain evidence="1 2">H3</strain>
    </source>
</reference>
<dbReference type="Proteomes" id="UP000027746">
    <property type="component" value="Unassembled WGS sequence"/>
</dbReference>
<proteinExistence type="predicted"/>
<gene>
    <name evidence="1" type="ORF">SUH3_12145</name>
</gene>
<protein>
    <submittedName>
        <fullName evidence="1">Uncharacterized protein</fullName>
    </submittedName>
</protein>
<dbReference type="AlphaFoldDB" id="A0A073IWE6"/>
<keyword evidence="2" id="KW-1185">Reference proteome</keyword>
<evidence type="ECO:0000313" key="2">
    <source>
        <dbReference type="Proteomes" id="UP000027746"/>
    </source>
</evidence>
<comment type="caution">
    <text evidence="1">The sequence shown here is derived from an EMBL/GenBank/DDBJ whole genome shotgun (WGS) entry which is preliminary data.</text>
</comment>
<organism evidence="1 2">
    <name type="scientific">Pseudosulfitobacter pseudonitzschiae</name>
    <dbReference type="NCBI Taxonomy" id="1402135"/>
    <lineage>
        <taxon>Bacteria</taxon>
        <taxon>Pseudomonadati</taxon>
        <taxon>Pseudomonadota</taxon>
        <taxon>Alphaproteobacteria</taxon>
        <taxon>Rhodobacterales</taxon>
        <taxon>Roseobacteraceae</taxon>
        <taxon>Pseudosulfitobacter</taxon>
    </lineage>
</organism>
<accession>A0A073IWE6</accession>
<dbReference type="RefSeq" id="WP_234973765.1">
    <property type="nucleotide sequence ID" value="NZ_CP054599.1"/>
</dbReference>
<evidence type="ECO:0000313" key="1">
    <source>
        <dbReference type="EMBL" id="KEJ93930.1"/>
    </source>
</evidence>
<dbReference type="EMBL" id="JAMD01000022">
    <property type="protein sequence ID" value="KEJ93930.1"/>
    <property type="molecule type" value="Genomic_DNA"/>
</dbReference>